<evidence type="ECO:0000313" key="2">
    <source>
        <dbReference type="EMBL" id="MPD04691.1"/>
    </source>
</evidence>
<sequence>MPSCTVMADPLCPRETIAFVNNEEEEEEEKEVEKKEMDDDDEEEEGDSRKQRRMKVKRIGKSKEGRN</sequence>
<dbReference type="EMBL" id="VSRR010142283">
    <property type="protein sequence ID" value="MPD04691.1"/>
    <property type="molecule type" value="Genomic_DNA"/>
</dbReference>
<organism evidence="2 3">
    <name type="scientific">Portunus trituberculatus</name>
    <name type="common">Swimming crab</name>
    <name type="synonym">Neptunus trituberculatus</name>
    <dbReference type="NCBI Taxonomy" id="210409"/>
    <lineage>
        <taxon>Eukaryota</taxon>
        <taxon>Metazoa</taxon>
        <taxon>Ecdysozoa</taxon>
        <taxon>Arthropoda</taxon>
        <taxon>Crustacea</taxon>
        <taxon>Multicrustacea</taxon>
        <taxon>Malacostraca</taxon>
        <taxon>Eumalacostraca</taxon>
        <taxon>Eucarida</taxon>
        <taxon>Decapoda</taxon>
        <taxon>Pleocyemata</taxon>
        <taxon>Brachyura</taxon>
        <taxon>Eubrachyura</taxon>
        <taxon>Portunoidea</taxon>
        <taxon>Portunidae</taxon>
        <taxon>Portuninae</taxon>
        <taxon>Portunus</taxon>
    </lineage>
</organism>
<dbReference type="AlphaFoldDB" id="A0A5B7K6U9"/>
<comment type="caution">
    <text evidence="2">The sequence shown here is derived from an EMBL/GenBank/DDBJ whole genome shotgun (WGS) entry which is preliminary data.</text>
</comment>
<gene>
    <name evidence="2" type="ORF">E2C01_100394</name>
</gene>
<reference evidence="2 3" key="1">
    <citation type="submission" date="2019-05" db="EMBL/GenBank/DDBJ databases">
        <title>Another draft genome of Portunus trituberculatus and its Hox gene families provides insights of decapod evolution.</title>
        <authorList>
            <person name="Jeong J.-H."/>
            <person name="Song I."/>
            <person name="Kim S."/>
            <person name="Choi T."/>
            <person name="Kim D."/>
            <person name="Ryu S."/>
            <person name="Kim W."/>
        </authorList>
    </citation>
    <scope>NUCLEOTIDE SEQUENCE [LARGE SCALE GENOMIC DNA]</scope>
    <source>
        <tissue evidence="2">Muscle</tissue>
    </source>
</reference>
<evidence type="ECO:0000256" key="1">
    <source>
        <dbReference type="SAM" id="MobiDB-lite"/>
    </source>
</evidence>
<accession>A0A5B7K6U9</accession>
<proteinExistence type="predicted"/>
<protein>
    <submittedName>
        <fullName evidence="2">Uncharacterized protein</fullName>
    </submittedName>
</protein>
<feature type="region of interest" description="Disordered" evidence="1">
    <location>
        <begin position="15"/>
        <end position="67"/>
    </location>
</feature>
<feature type="compositionally biased region" description="Basic residues" evidence="1">
    <location>
        <begin position="50"/>
        <end position="60"/>
    </location>
</feature>
<dbReference type="Proteomes" id="UP000324222">
    <property type="component" value="Unassembled WGS sequence"/>
</dbReference>
<keyword evidence="3" id="KW-1185">Reference proteome</keyword>
<evidence type="ECO:0000313" key="3">
    <source>
        <dbReference type="Proteomes" id="UP000324222"/>
    </source>
</evidence>
<name>A0A5B7K6U9_PORTR</name>